<sequence length="334" mass="39419">QIVFFEDKNFQGQCYECSTDCPDLSAYFNLCNSIKVESGCWVLYERPNFTGYQYVLNPGEYHDYQQWMGFNDSIKSCRSIKNVYGKFWKIRFYNKQDFGGQMIECIADCPSVYEALKFREFHSCMVMDGAWVLYELPNYQGQQHFLERGEYHNYTDWGATSPAIVFYEDRDFQGKSYDCKGDSANLDGYIHRCNSVKVEGGWWVLYERNNYSGYQYVIGPGEYDDYRHWMGFNDCVRSCRIIKNAKGPCKLQLFDRTNFDGKSLEVTDSMKSFQEKWPRHEVQSCKVLEGSWIFFEHPNYSGRQYLLEKGEYRHHLEWGAVKATVASIKKIMEL</sequence>
<proteinExistence type="predicted"/>
<accession>A0ACB7EFK2</accession>
<keyword evidence="2" id="KW-1185">Reference proteome</keyword>
<feature type="non-terminal residue" evidence="1">
    <location>
        <position position="1"/>
    </location>
</feature>
<name>A0ACB7EFK2_NIBAL</name>
<dbReference type="EMBL" id="CM024796">
    <property type="protein sequence ID" value="KAG8000952.1"/>
    <property type="molecule type" value="Genomic_DNA"/>
</dbReference>
<dbReference type="Proteomes" id="UP000805704">
    <property type="component" value="Chromosome 8"/>
</dbReference>
<evidence type="ECO:0000313" key="2">
    <source>
        <dbReference type="Proteomes" id="UP000805704"/>
    </source>
</evidence>
<evidence type="ECO:0000313" key="1">
    <source>
        <dbReference type="EMBL" id="KAG8000952.1"/>
    </source>
</evidence>
<organism evidence="1 2">
    <name type="scientific">Nibea albiflora</name>
    <name type="common">Yellow drum</name>
    <name type="synonym">Corvina albiflora</name>
    <dbReference type="NCBI Taxonomy" id="240163"/>
    <lineage>
        <taxon>Eukaryota</taxon>
        <taxon>Metazoa</taxon>
        <taxon>Chordata</taxon>
        <taxon>Craniata</taxon>
        <taxon>Vertebrata</taxon>
        <taxon>Euteleostomi</taxon>
        <taxon>Actinopterygii</taxon>
        <taxon>Neopterygii</taxon>
        <taxon>Teleostei</taxon>
        <taxon>Neoteleostei</taxon>
        <taxon>Acanthomorphata</taxon>
        <taxon>Eupercaria</taxon>
        <taxon>Sciaenidae</taxon>
        <taxon>Nibea</taxon>
    </lineage>
</organism>
<comment type="caution">
    <text evidence="1">The sequence shown here is derived from an EMBL/GenBank/DDBJ whole genome shotgun (WGS) entry which is preliminary data.</text>
</comment>
<protein>
    <submittedName>
        <fullName evidence="1">Gamma-crystallin M2</fullName>
    </submittedName>
</protein>
<gene>
    <name evidence="1" type="primary">GM2.2</name>
    <name evidence="1" type="ORF">GBF38_018261</name>
</gene>
<reference evidence="1" key="1">
    <citation type="submission" date="2020-04" db="EMBL/GenBank/DDBJ databases">
        <title>A chromosome-scale assembly and high-density genetic map of the yellow drum (Nibea albiflora) genome.</title>
        <authorList>
            <person name="Xu D."/>
            <person name="Zhang W."/>
            <person name="Chen R."/>
            <person name="Tan P."/>
            <person name="Wang L."/>
            <person name="Song H."/>
            <person name="Tian L."/>
            <person name="Zhu Q."/>
            <person name="Wang B."/>
        </authorList>
    </citation>
    <scope>NUCLEOTIDE SEQUENCE</scope>
    <source>
        <strain evidence="1">ZJHYS-2018</strain>
    </source>
</reference>